<dbReference type="AlphaFoldDB" id="A0A183BTA1"/>
<dbReference type="PROSITE" id="PS51304">
    <property type="entry name" value="GALECTIN"/>
    <property type="match status" value="1"/>
</dbReference>
<dbReference type="SMART" id="SM00276">
    <property type="entry name" value="GLECT"/>
    <property type="match status" value="1"/>
</dbReference>
<dbReference type="SMART" id="SM00908">
    <property type="entry name" value="Gal-bind_lectin"/>
    <property type="match status" value="1"/>
</dbReference>
<feature type="signal peptide" evidence="3">
    <location>
        <begin position="1"/>
        <end position="18"/>
    </location>
</feature>
<proteinExistence type="predicted"/>
<keyword evidence="5" id="KW-1185">Reference proteome</keyword>
<dbReference type="InterPro" id="IPR013320">
    <property type="entry name" value="ConA-like_dom_sf"/>
</dbReference>
<name>A0A183BTA1_GLOPA</name>
<dbReference type="SUPFAM" id="SSF49899">
    <property type="entry name" value="Concanavalin A-like lectins/glucanases"/>
    <property type="match status" value="1"/>
</dbReference>
<dbReference type="WBParaSite" id="GPLIN_000383700">
    <property type="protein sequence ID" value="GPLIN_000383700"/>
    <property type="gene ID" value="GPLIN_000383700"/>
</dbReference>
<dbReference type="InterPro" id="IPR044156">
    <property type="entry name" value="Galectin-like"/>
</dbReference>
<feature type="chain" id="PRO_5008146605" description="Galectin" evidence="3">
    <location>
        <begin position="19"/>
        <end position="179"/>
    </location>
</feature>
<reference evidence="5" key="1">
    <citation type="submission" date="2013-12" db="EMBL/GenBank/DDBJ databases">
        <authorList>
            <person name="Aslett M."/>
        </authorList>
    </citation>
    <scope>NUCLEOTIDE SEQUENCE [LARGE SCALE GENOMIC DNA]</scope>
    <source>
        <strain evidence="5">Lindley</strain>
    </source>
</reference>
<dbReference type="GO" id="GO:0030246">
    <property type="term" value="F:carbohydrate binding"/>
    <property type="evidence" value="ECO:0007669"/>
    <property type="project" value="UniProtKB-UniRule"/>
</dbReference>
<dbReference type="Proteomes" id="UP000050741">
    <property type="component" value="Unassembled WGS sequence"/>
</dbReference>
<evidence type="ECO:0000313" key="6">
    <source>
        <dbReference type="WBParaSite" id="GPLIN_000383700"/>
    </source>
</evidence>
<keyword evidence="1 2" id="KW-0430">Lectin</keyword>
<dbReference type="PANTHER" id="PTHR11346:SF147">
    <property type="entry name" value="GALECTIN"/>
    <property type="match status" value="1"/>
</dbReference>
<accession>A0A183BTA1</accession>
<reference evidence="6" key="3">
    <citation type="submission" date="2016-06" db="UniProtKB">
        <authorList>
            <consortium name="WormBaseParasite"/>
        </authorList>
    </citation>
    <scope>IDENTIFICATION</scope>
</reference>
<evidence type="ECO:0000256" key="3">
    <source>
        <dbReference type="SAM" id="SignalP"/>
    </source>
</evidence>
<dbReference type="Pfam" id="PF00337">
    <property type="entry name" value="Gal-bind_lectin"/>
    <property type="match status" value="1"/>
</dbReference>
<evidence type="ECO:0000256" key="2">
    <source>
        <dbReference type="RuleBase" id="RU102079"/>
    </source>
</evidence>
<evidence type="ECO:0000256" key="1">
    <source>
        <dbReference type="ARBA" id="ARBA00022734"/>
    </source>
</evidence>
<dbReference type="Gene3D" id="2.60.120.200">
    <property type="match status" value="1"/>
</dbReference>
<dbReference type="PANTHER" id="PTHR11346">
    <property type="entry name" value="GALECTIN"/>
    <property type="match status" value="1"/>
</dbReference>
<organism evidence="5 6">
    <name type="scientific">Globodera pallida</name>
    <name type="common">Potato cyst nematode worm</name>
    <name type="synonym">Heterodera pallida</name>
    <dbReference type="NCBI Taxonomy" id="36090"/>
    <lineage>
        <taxon>Eukaryota</taxon>
        <taxon>Metazoa</taxon>
        <taxon>Ecdysozoa</taxon>
        <taxon>Nematoda</taxon>
        <taxon>Chromadorea</taxon>
        <taxon>Rhabditida</taxon>
        <taxon>Tylenchina</taxon>
        <taxon>Tylenchomorpha</taxon>
        <taxon>Tylenchoidea</taxon>
        <taxon>Heteroderidae</taxon>
        <taxon>Heteroderinae</taxon>
        <taxon>Globodera</taxon>
    </lineage>
</organism>
<feature type="domain" description="Galectin" evidence="4">
    <location>
        <begin position="49"/>
        <end position="177"/>
    </location>
</feature>
<sequence>MTKSLLFSCCCAIIVCLALMAEDKKKPGDDKETFILSYAINGGADKGVPYKGHIKGGIIGKTVRLVLTLLNIGNKRTHFDMLDKADDILFHLTIRPDEKMAGRSTRKNGVFGFGEEDGPFPFVMEKQSVLEFVTHKDKIEIVLDGKKAYEFKARDDLSKVVRFELFGALVLHSVNVLEK</sequence>
<evidence type="ECO:0000259" key="4">
    <source>
        <dbReference type="PROSITE" id="PS51304"/>
    </source>
</evidence>
<dbReference type="InterPro" id="IPR001079">
    <property type="entry name" value="Galectin_CRD"/>
</dbReference>
<reference evidence="5" key="2">
    <citation type="submission" date="2014-05" db="EMBL/GenBank/DDBJ databases">
        <title>The genome and life-stage specific transcriptomes of Globodera pallida elucidate key aspects of plant parasitism by a cyst nematode.</title>
        <authorList>
            <person name="Cotton J.A."/>
            <person name="Lilley C.J."/>
            <person name="Jones L.M."/>
            <person name="Kikuchi T."/>
            <person name="Reid A.J."/>
            <person name="Thorpe P."/>
            <person name="Tsai I.J."/>
            <person name="Beasley H."/>
            <person name="Blok V."/>
            <person name="Cock P.J.A."/>
            <person name="Van den Akker S.E."/>
            <person name="Holroyd N."/>
            <person name="Hunt M."/>
            <person name="Mantelin S."/>
            <person name="Naghra H."/>
            <person name="Pain A."/>
            <person name="Palomares-Rius J.E."/>
            <person name="Zarowiecki M."/>
            <person name="Berriman M."/>
            <person name="Jones J.T."/>
            <person name="Urwin P.E."/>
        </authorList>
    </citation>
    <scope>NUCLEOTIDE SEQUENCE [LARGE SCALE GENOMIC DNA]</scope>
    <source>
        <strain evidence="5">Lindley</strain>
    </source>
</reference>
<keyword evidence="3" id="KW-0732">Signal</keyword>
<evidence type="ECO:0000313" key="5">
    <source>
        <dbReference type="Proteomes" id="UP000050741"/>
    </source>
</evidence>
<protein>
    <recommendedName>
        <fullName evidence="2">Galectin</fullName>
    </recommendedName>
</protein>
<dbReference type="CDD" id="cd00070">
    <property type="entry name" value="GLECT"/>
    <property type="match status" value="1"/>
</dbReference>